<comment type="caution">
    <text evidence="3">The sequence shown here is derived from an EMBL/GenBank/DDBJ whole genome shotgun (WGS) entry which is preliminary data.</text>
</comment>
<dbReference type="EMBL" id="RFFN01000007">
    <property type="protein sequence ID" value="RMH95010.1"/>
    <property type="molecule type" value="Genomic_DNA"/>
</dbReference>
<dbReference type="InterPro" id="IPR025501">
    <property type="entry name" value="MinD_FleN"/>
</dbReference>
<dbReference type="InterPro" id="IPR033875">
    <property type="entry name" value="FlhG"/>
</dbReference>
<dbReference type="InterPro" id="IPR033756">
    <property type="entry name" value="YlxH/NBP35"/>
</dbReference>
<dbReference type="SUPFAM" id="SSF52540">
    <property type="entry name" value="P-loop containing nucleoside triphosphate hydrolases"/>
    <property type="match status" value="1"/>
</dbReference>
<evidence type="ECO:0000256" key="1">
    <source>
        <dbReference type="ARBA" id="ARBA00022741"/>
    </source>
</evidence>
<dbReference type="Proteomes" id="UP000279228">
    <property type="component" value="Unassembled WGS sequence"/>
</dbReference>
<dbReference type="CDD" id="cd02038">
    <property type="entry name" value="FlhG-like"/>
    <property type="match status" value="1"/>
</dbReference>
<evidence type="ECO:0000313" key="4">
    <source>
        <dbReference type="Proteomes" id="UP000279228"/>
    </source>
</evidence>
<dbReference type="Gene3D" id="3.40.50.300">
    <property type="entry name" value="P-loop containing nucleotide triphosphate hydrolases"/>
    <property type="match status" value="1"/>
</dbReference>
<keyword evidence="4" id="KW-1185">Reference proteome</keyword>
<keyword evidence="2" id="KW-0067">ATP-binding</keyword>
<evidence type="ECO:0000256" key="2">
    <source>
        <dbReference type="ARBA" id="ARBA00022840"/>
    </source>
</evidence>
<sequence>MPEQRRNTVNPVQVIAVTGGRGGCGKTNVTVNLALGLASLGRRVMILDADLALANAHVLLGLTSKQTVADVLRGTCSAEQAMLTFKGNVRLLPGTCGDLSMANLTATQQAGLIHAVSDIRDTPDALIIDTASGISDSTMNFIRASRQVLVVITDEPASLNGAYNLIKLLNRNYGINHFHVLANMTRTPHEGRALFSRLVQITDRFLSVVLDYLGDVPFDESVRAAAQKRRAVFEAYPKSKCAMAYQKLAKKVDEWPLPVYPRAHLEFFGDNLLNPALERLAS</sequence>
<dbReference type="PANTHER" id="PTHR43384">
    <property type="entry name" value="SEPTUM SITE-DETERMINING PROTEIN MIND HOMOLOG, CHLOROPLASTIC-RELATED"/>
    <property type="match status" value="1"/>
</dbReference>
<dbReference type="Pfam" id="PF10609">
    <property type="entry name" value="ParA"/>
    <property type="match status" value="1"/>
</dbReference>
<reference evidence="3 4" key="1">
    <citation type="submission" date="2018-10" db="EMBL/GenBank/DDBJ databases">
        <title>Pseudomonas songnenensis NEAU-ST5-5(T) genome.</title>
        <authorList>
            <person name="Pengp J."/>
            <person name="Liu Z.-P."/>
        </authorList>
    </citation>
    <scope>NUCLEOTIDE SEQUENCE [LARGE SCALE GENOMIC DNA]</scope>
    <source>
        <strain evidence="3 4">NEAU-ST5-5</strain>
    </source>
</reference>
<dbReference type="InterPro" id="IPR027417">
    <property type="entry name" value="P-loop_NTPase"/>
</dbReference>
<dbReference type="InterPro" id="IPR050625">
    <property type="entry name" value="ParA/MinD_ATPase"/>
</dbReference>
<dbReference type="PIRSF" id="PIRSF003092">
    <property type="entry name" value="MinD"/>
    <property type="match status" value="1"/>
</dbReference>
<name>A0ABX9UPK9_9PSED</name>
<evidence type="ECO:0000313" key="3">
    <source>
        <dbReference type="EMBL" id="RMH95010.1"/>
    </source>
</evidence>
<dbReference type="PANTHER" id="PTHR43384:SF4">
    <property type="entry name" value="CELLULOSE BIOSYNTHESIS PROTEIN BCSQ-RELATED"/>
    <property type="match status" value="1"/>
</dbReference>
<gene>
    <name evidence="3" type="ORF">EA798_16830</name>
</gene>
<proteinExistence type="predicted"/>
<protein>
    <submittedName>
        <fullName evidence="3">MinD/ParA family protein</fullName>
    </submittedName>
</protein>
<organism evidence="3 4">
    <name type="scientific">Pseudomonas songnenensis</name>
    <dbReference type="NCBI Taxonomy" id="1176259"/>
    <lineage>
        <taxon>Bacteria</taxon>
        <taxon>Pseudomonadati</taxon>
        <taxon>Pseudomonadota</taxon>
        <taxon>Gammaproteobacteria</taxon>
        <taxon>Pseudomonadales</taxon>
        <taxon>Pseudomonadaceae</taxon>
        <taxon>Pseudomonas</taxon>
    </lineage>
</organism>
<keyword evidence="1" id="KW-0547">Nucleotide-binding</keyword>
<accession>A0ABX9UPK9</accession>